<proteinExistence type="predicted"/>
<protein>
    <recommendedName>
        <fullName evidence="4">Carbohydrate kinase FGGY C-terminal domain-containing protein</fullName>
    </recommendedName>
</protein>
<feature type="signal peptide" evidence="1">
    <location>
        <begin position="1"/>
        <end position="18"/>
    </location>
</feature>
<organism evidence="2 3">
    <name type="scientific">Penicillium concentricum</name>
    <dbReference type="NCBI Taxonomy" id="293559"/>
    <lineage>
        <taxon>Eukaryota</taxon>
        <taxon>Fungi</taxon>
        <taxon>Dikarya</taxon>
        <taxon>Ascomycota</taxon>
        <taxon>Pezizomycotina</taxon>
        <taxon>Eurotiomycetes</taxon>
        <taxon>Eurotiomycetidae</taxon>
        <taxon>Eurotiales</taxon>
        <taxon>Aspergillaceae</taxon>
        <taxon>Penicillium</taxon>
    </lineage>
</organism>
<accession>A0A9W9S8Q8</accession>
<dbReference type="Proteomes" id="UP001147752">
    <property type="component" value="Unassembled WGS sequence"/>
</dbReference>
<sequence>MRTLWMCSLAHFVCFVNANYNCLSRWCDTCLPVKVHDAPGVGFDLTPSYGWVYHQTAAVHYYNGTVVEAAKVLGSPEYIELMARLATTSEPLLDSTLGFTSELLSRLAEYILPRTSSPWRDWWRRLNTKLGRPVKADDVQIISDLLQQLKISTENRIAQPLERVAVTDPGFHSLNSATISAALRMSNLRTWLGDSVHYPWRLVEGDTVYAANGYGLCADYSESFHCTNEFDESYHPTIFFVSYSRTLLYASIVEGATAEALAPLTLVEAQLVDYELGLDLLLEKDQDALWDHLRSQLQILPREFGYPVTHVFLAGESVTHPRFLDIFRDAMSKLSLESVNIKSGIDPTFAAARGAALYARRRQEVPGDCMERRECEETRMHERLHTSTREELR</sequence>
<feature type="chain" id="PRO_5040882812" description="Carbohydrate kinase FGGY C-terminal domain-containing protein" evidence="1">
    <location>
        <begin position="19"/>
        <end position="393"/>
    </location>
</feature>
<evidence type="ECO:0000256" key="1">
    <source>
        <dbReference type="SAM" id="SignalP"/>
    </source>
</evidence>
<evidence type="ECO:0008006" key="4">
    <source>
        <dbReference type="Google" id="ProtNLM"/>
    </source>
</evidence>
<dbReference type="RefSeq" id="XP_056580152.1">
    <property type="nucleotide sequence ID" value="XM_056723902.1"/>
</dbReference>
<evidence type="ECO:0000313" key="3">
    <source>
        <dbReference type="Proteomes" id="UP001147752"/>
    </source>
</evidence>
<dbReference type="GeneID" id="81463085"/>
<evidence type="ECO:0000313" key="2">
    <source>
        <dbReference type="EMBL" id="KAJ5374166.1"/>
    </source>
</evidence>
<dbReference type="EMBL" id="JAPZBT010000002">
    <property type="protein sequence ID" value="KAJ5374166.1"/>
    <property type="molecule type" value="Genomic_DNA"/>
</dbReference>
<reference evidence="2" key="1">
    <citation type="submission" date="2022-12" db="EMBL/GenBank/DDBJ databases">
        <authorList>
            <person name="Petersen C."/>
        </authorList>
    </citation>
    <scope>NUCLEOTIDE SEQUENCE</scope>
    <source>
        <strain evidence="2">IBT 3081</strain>
    </source>
</reference>
<name>A0A9W9S8Q8_9EURO</name>
<keyword evidence="1" id="KW-0732">Signal</keyword>
<reference evidence="2" key="2">
    <citation type="journal article" date="2023" name="IMA Fungus">
        <title>Comparative genomic study of the Penicillium genus elucidates a diverse pangenome and 15 lateral gene transfer events.</title>
        <authorList>
            <person name="Petersen C."/>
            <person name="Sorensen T."/>
            <person name="Nielsen M.R."/>
            <person name="Sondergaard T.E."/>
            <person name="Sorensen J.L."/>
            <person name="Fitzpatrick D.A."/>
            <person name="Frisvad J.C."/>
            <person name="Nielsen K.L."/>
        </authorList>
    </citation>
    <scope>NUCLEOTIDE SEQUENCE</scope>
    <source>
        <strain evidence="2">IBT 3081</strain>
    </source>
</reference>
<gene>
    <name evidence="2" type="ORF">N7517_006172</name>
</gene>
<comment type="caution">
    <text evidence="2">The sequence shown here is derived from an EMBL/GenBank/DDBJ whole genome shotgun (WGS) entry which is preliminary data.</text>
</comment>
<keyword evidence="3" id="KW-1185">Reference proteome</keyword>
<dbReference type="AlphaFoldDB" id="A0A9W9S8Q8"/>
<dbReference type="OrthoDB" id="3643156at2759"/>